<evidence type="ECO:0000313" key="2">
    <source>
        <dbReference type="EMBL" id="KTB30066.1"/>
    </source>
</evidence>
<comment type="caution">
    <text evidence="2">The sequence shown here is derived from an EMBL/GenBank/DDBJ whole genome shotgun (WGS) entry which is preliminary data.</text>
</comment>
<name>A0A0W0F1I0_MONRR</name>
<evidence type="ECO:0000256" key="1">
    <source>
        <dbReference type="SAM" id="SignalP"/>
    </source>
</evidence>
<proteinExistence type="predicted"/>
<dbReference type="PROSITE" id="PS51257">
    <property type="entry name" value="PROKAR_LIPOPROTEIN"/>
    <property type="match status" value="1"/>
</dbReference>
<sequence length="222" mass="24697">MHRILIHILALFVFISCAFARPINPRMRSGATITRFSYRKPSRVSEKVASYIQGIMMTLTWTTEDTDGKDIFMERELEEPIYISVQGLPPPAYSAHNQAIGVDEQRKMLMEIAGLGRSNIGQLKVEREGKKKPATAHLSLWMGAVPYNHLLYLHTRFPVIDHISVNTLSAPRIVASSSLVTIISLPKSGQATPGTVFMDVNGSNQILGRHHQAGHSGHPEFD</sequence>
<feature type="signal peptide" evidence="1">
    <location>
        <begin position="1"/>
        <end position="20"/>
    </location>
</feature>
<keyword evidence="1" id="KW-0732">Signal</keyword>
<reference evidence="2 3" key="1">
    <citation type="submission" date="2015-12" db="EMBL/GenBank/DDBJ databases">
        <title>Draft genome sequence of Moniliophthora roreri, the causal agent of frosty pod rot of cacao.</title>
        <authorList>
            <person name="Aime M.C."/>
            <person name="Diaz-Valderrama J.R."/>
            <person name="Kijpornyongpan T."/>
            <person name="Phillips-Mora W."/>
        </authorList>
    </citation>
    <scope>NUCLEOTIDE SEQUENCE [LARGE SCALE GENOMIC DNA]</scope>
    <source>
        <strain evidence="2 3">MCA 2952</strain>
    </source>
</reference>
<gene>
    <name evidence="2" type="ORF">WG66_17358</name>
</gene>
<dbReference type="EMBL" id="LATX01002399">
    <property type="protein sequence ID" value="KTB30066.1"/>
    <property type="molecule type" value="Genomic_DNA"/>
</dbReference>
<dbReference type="AlphaFoldDB" id="A0A0W0F1I0"/>
<protein>
    <submittedName>
        <fullName evidence="2">Uncharacterized protein</fullName>
    </submittedName>
</protein>
<feature type="chain" id="PRO_5006901370" evidence="1">
    <location>
        <begin position="21"/>
        <end position="222"/>
    </location>
</feature>
<organism evidence="2 3">
    <name type="scientific">Moniliophthora roreri</name>
    <name type="common">Frosty pod rot fungus</name>
    <name type="synonym">Monilia roreri</name>
    <dbReference type="NCBI Taxonomy" id="221103"/>
    <lineage>
        <taxon>Eukaryota</taxon>
        <taxon>Fungi</taxon>
        <taxon>Dikarya</taxon>
        <taxon>Basidiomycota</taxon>
        <taxon>Agaricomycotina</taxon>
        <taxon>Agaricomycetes</taxon>
        <taxon>Agaricomycetidae</taxon>
        <taxon>Agaricales</taxon>
        <taxon>Marasmiineae</taxon>
        <taxon>Marasmiaceae</taxon>
        <taxon>Moniliophthora</taxon>
    </lineage>
</organism>
<accession>A0A0W0F1I0</accession>
<dbReference type="Proteomes" id="UP000054988">
    <property type="component" value="Unassembled WGS sequence"/>
</dbReference>
<evidence type="ECO:0000313" key="3">
    <source>
        <dbReference type="Proteomes" id="UP000054988"/>
    </source>
</evidence>